<comment type="caution">
    <text evidence="5">The sequence shown here is derived from an EMBL/GenBank/DDBJ whole genome shotgun (WGS) entry which is preliminary data.</text>
</comment>
<proteinExistence type="inferred from homology"/>
<keyword evidence="2" id="KW-0809">Transit peptide</keyword>
<evidence type="ECO:0000256" key="2">
    <source>
        <dbReference type="ARBA" id="ARBA00022946"/>
    </source>
</evidence>
<dbReference type="EMBL" id="AZIL01000116">
    <property type="protein sequence ID" value="EWM29832.1"/>
    <property type="molecule type" value="Genomic_DNA"/>
</dbReference>
<dbReference type="InterPro" id="IPR003690">
    <property type="entry name" value="MTERF"/>
</dbReference>
<protein>
    <submittedName>
        <fullName evidence="5">Mitochodrial transcription termination factor</fullName>
    </submittedName>
</protein>
<dbReference type="Pfam" id="PF02536">
    <property type="entry name" value="mTERF"/>
    <property type="match status" value="1"/>
</dbReference>
<keyword evidence="6" id="KW-1185">Reference proteome</keyword>
<reference evidence="5 6" key="1">
    <citation type="journal article" date="2014" name="Mol. Plant">
        <title>Chromosome Scale Genome Assembly and Transcriptome Profiling of Nannochloropsis gaditana in Nitrogen Depletion.</title>
        <authorList>
            <person name="Corteggiani Carpinelli E."/>
            <person name="Telatin A."/>
            <person name="Vitulo N."/>
            <person name="Forcato C."/>
            <person name="D'Angelo M."/>
            <person name="Schiavon R."/>
            <person name="Vezzi A."/>
            <person name="Giacometti G.M."/>
            <person name="Morosinotto T."/>
            <person name="Valle G."/>
        </authorList>
    </citation>
    <scope>NUCLEOTIDE SEQUENCE [LARGE SCALE GENOMIC DNA]</scope>
    <source>
        <strain evidence="5 6">B-31</strain>
    </source>
</reference>
<accession>W7TUL2</accession>
<feature type="compositionally biased region" description="Basic and acidic residues" evidence="3">
    <location>
        <begin position="576"/>
        <end position="591"/>
    </location>
</feature>
<dbReference type="GO" id="GO:0003676">
    <property type="term" value="F:nucleic acid binding"/>
    <property type="evidence" value="ECO:0007669"/>
    <property type="project" value="InterPro"/>
</dbReference>
<dbReference type="PANTHER" id="PTHR13068">
    <property type="entry name" value="CGI-12 PROTEIN-RELATED"/>
    <property type="match status" value="1"/>
</dbReference>
<comment type="similarity">
    <text evidence="1">Belongs to the mTERF family.</text>
</comment>
<dbReference type="InterPro" id="IPR038538">
    <property type="entry name" value="MTERF_sf"/>
</dbReference>
<sequence length="591" mass="65873">MALHVHFRSGTRYHPLLLCGLLLIVGTCVRPSDAFTGQSRKFFCQWKECWKTLSQPCRGMEPAAATTTVSGTPTPEDLIGHATRLQPLAGLAFFPLGLIERRLEHLYALFPRENATSMVCRVPDLLCVEPNDLAARVAERQVQLAALLPACRPLRLMAKAPILVFQDFDSQIKSTAERLEWELPGMDLARVVCPNPAVLTRAWDTVLFPQIVALRAIFPQENLGRIIMRRPDLLSRDAAGRLREGMEGLARHLPSVKVEMLAARQPDILALEPRQVAARIKHLEALFPAATRAEVAKMINRKPSLLLTSVERVLRPKLARLRNILGSAAAQELCQTMPSILSRDLEQVEARLKLLRAPVPGQDLVRFLRYNPAFLSSAPGAVGARLTALQSVFPRGVELGKMLIREPKLYAEDVDVLALKLAEVHAATRLSKEEVVERLRRDARFLLVSYGRLASRLRFLKALENVGAEPWEWARQGDPGGEGGGEGGVRPSLQRINLGSMASMPLGRFLHLYPLYPFYLLHELGRSPTPHKEGSNVYHLEEAHSQMLWRDGGLRDSPVKQINGNGGRPGRPHSIGRKENMGEEKQMPRSF</sequence>
<evidence type="ECO:0000256" key="1">
    <source>
        <dbReference type="ARBA" id="ARBA00007692"/>
    </source>
</evidence>
<feature type="chain" id="PRO_5004904663" evidence="4">
    <location>
        <begin position="35"/>
        <end position="591"/>
    </location>
</feature>
<keyword evidence="4" id="KW-0732">Signal</keyword>
<evidence type="ECO:0000256" key="4">
    <source>
        <dbReference type="SAM" id="SignalP"/>
    </source>
</evidence>
<evidence type="ECO:0000313" key="6">
    <source>
        <dbReference type="Proteomes" id="UP000019335"/>
    </source>
</evidence>
<evidence type="ECO:0000313" key="5">
    <source>
        <dbReference type="EMBL" id="EWM29832.1"/>
    </source>
</evidence>
<dbReference type="Proteomes" id="UP000019335">
    <property type="component" value="Chromosome 2"/>
</dbReference>
<dbReference type="PANTHER" id="PTHR13068:SF112">
    <property type="entry name" value="TRANSCRIPTION TERMINATION FACTOR 3, MITOCHONDRIAL"/>
    <property type="match status" value="1"/>
</dbReference>
<feature type="signal peptide" evidence="4">
    <location>
        <begin position="1"/>
        <end position="34"/>
    </location>
</feature>
<feature type="region of interest" description="Disordered" evidence="3">
    <location>
        <begin position="554"/>
        <end position="591"/>
    </location>
</feature>
<name>W7TUL2_9STRA</name>
<gene>
    <name evidence="5" type="ORF">Naga_100017g68</name>
</gene>
<dbReference type="AlphaFoldDB" id="W7TUL2"/>
<organism evidence="5 6">
    <name type="scientific">Nannochloropsis gaditana</name>
    <dbReference type="NCBI Taxonomy" id="72520"/>
    <lineage>
        <taxon>Eukaryota</taxon>
        <taxon>Sar</taxon>
        <taxon>Stramenopiles</taxon>
        <taxon>Ochrophyta</taxon>
        <taxon>Eustigmatophyceae</taxon>
        <taxon>Eustigmatales</taxon>
        <taxon>Monodopsidaceae</taxon>
        <taxon>Nannochloropsis</taxon>
    </lineage>
</organism>
<dbReference type="OrthoDB" id="637682at2759"/>
<dbReference type="Gene3D" id="1.25.70.10">
    <property type="entry name" value="Transcription termination factor 3, mitochondrial"/>
    <property type="match status" value="1"/>
</dbReference>
<evidence type="ECO:0000256" key="3">
    <source>
        <dbReference type="SAM" id="MobiDB-lite"/>
    </source>
</evidence>